<dbReference type="Proteomes" id="UP001408356">
    <property type="component" value="Unassembled WGS sequence"/>
</dbReference>
<evidence type="ECO:0000313" key="2">
    <source>
        <dbReference type="Proteomes" id="UP001408356"/>
    </source>
</evidence>
<evidence type="ECO:0000313" key="1">
    <source>
        <dbReference type="EMBL" id="KAK9423574.1"/>
    </source>
</evidence>
<proteinExistence type="predicted"/>
<name>A0ABR2V9I6_9PEZI</name>
<accession>A0ABR2V9I6</accession>
<organism evidence="1 2">
    <name type="scientific">Seiridium unicorne</name>
    <dbReference type="NCBI Taxonomy" id="138068"/>
    <lineage>
        <taxon>Eukaryota</taxon>
        <taxon>Fungi</taxon>
        <taxon>Dikarya</taxon>
        <taxon>Ascomycota</taxon>
        <taxon>Pezizomycotina</taxon>
        <taxon>Sordariomycetes</taxon>
        <taxon>Xylariomycetidae</taxon>
        <taxon>Amphisphaeriales</taxon>
        <taxon>Sporocadaceae</taxon>
        <taxon>Seiridium</taxon>
    </lineage>
</organism>
<keyword evidence="2" id="KW-1185">Reference proteome</keyword>
<gene>
    <name evidence="1" type="ORF">SUNI508_04055</name>
</gene>
<sequence length="359" mass="40378">MLLPKCDTRPKTQKKKRFGFCDECATYFGLPQRPDRYDEKYVERFLKYKEENGWAEDEKNARHIPLGAVLDEGEMTRIQASQQKPTRPSSGHLTIDSFDLAATGGLPSNWSTSTDSISTSTSTPDPVVSGLKSCFSISDSETSLSDDESHEMDEMMPQTLSPCHSDNYQMVFNPLATDDRSIDLGETPTRGRRMPDLYRNTYSTVSTELTVDTDMNKAIIVRQPVPRLAPPPQRRKGNRYFQFAEPSAVPPRIFSKVYTGQCNEHGDSLNLNCYTYKLLVTTGLRALDSFSSAQSWVPRPRATGLLTTALTNDRLCAQVFRSEREPDHQGALGNWWAIVAVRCDKGQSASNVMWESNFD</sequence>
<protein>
    <submittedName>
        <fullName evidence="1">Uncharacterized protein</fullName>
    </submittedName>
</protein>
<dbReference type="EMBL" id="JARVKF010000068">
    <property type="protein sequence ID" value="KAK9423574.1"/>
    <property type="molecule type" value="Genomic_DNA"/>
</dbReference>
<comment type="caution">
    <text evidence="1">The sequence shown here is derived from an EMBL/GenBank/DDBJ whole genome shotgun (WGS) entry which is preliminary data.</text>
</comment>
<reference evidence="1 2" key="1">
    <citation type="journal article" date="2024" name="J. Plant Pathol.">
        <title>Sequence and assembly of the genome of Seiridium unicorne, isolate CBS 538.82, causal agent of cypress canker disease.</title>
        <authorList>
            <person name="Scali E."/>
            <person name="Rocca G.D."/>
            <person name="Danti R."/>
            <person name="Garbelotto M."/>
            <person name="Barberini S."/>
            <person name="Baroncelli R."/>
            <person name="Emiliani G."/>
        </authorList>
    </citation>
    <scope>NUCLEOTIDE SEQUENCE [LARGE SCALE GENOMIC DNA]</scope>
    <source>
        <strain evidence="1 2">BM-138-508</strain>
    </source>
</reference>